<evidence type="ECO:0000313" key="3">
    <source>
        <dbReference type="Proteomes" id="UP000234254"/>
    </source>
</evidence>
<protein>
    <submittedName>
        <fullName evidence="2">Uncharacterized protein</fullName>
    </submittedName>
</protein>
<keyword evidence="3" id="KW-1185">Reference proteome</keyword>
<proteinExistence type="predicted"/>
<dbReference type="EMBL" id="MSFM01000001">
    <property type="protein sequence ID" value="PKY08566.1"/>
    <property type="molecule type" value="Genomic_DNA"/>
</dbReference>
<organism evidence="2 3">
    <name type="scientific">Aspergillus campestris (strain IBT 28561)</name>
    <dbReference type="NCBI Taxonomy" id="1392248"/>
    <lineage>
        <taxon>Eukaryota</taxon>
        <taxon>Fungi</taxon>
        <taxon>Dikarya</taxon>
        <taxon>Ascomycota</taxon>
        <taxon>Pezizomycotina</taxon>
        <taxon>Eurotiomycetes</taxon>
        <taxon>Eurotiomycetidae</taxon>
        <taxon>Eurotiales</taxon>
        <taxon>Aspergillaceae</taxon>
        <taxon>Aspergillus</taxon>
        <taxon>Aspergillus subgen. Circumdati</taxon>
    </lineage>
</organism>
<keyword evidence="1" id="KW-0812">Transmembrane</keyword>
<keyword evidence="1" id="KW-1133">Transmembrane helix</keyword>
<accession>A0A2I1DFB7</accession>
<dbReference type="RefSeq" id="XP_024697160.1">
    <property type="nucleotide sequence ID" value="XM_024833005.1"/>
</dbReference>
<name>A0A2I1DFB7_ASPC2</name>
<sequence>MDQVGKCSMLPYTLLPSVVRTDSVVHNLHAGMRCCCPIETDVSRVRLQVRKLGFDGIVAVTMSSSFWIYSIIFILFYFILFFQIFYSFFFFFPLLMVYA</sequence>
<keyword evidence="1" id="KW-0472">Membrane</keyword>
<evidence type="ECO:0000313" key="2">
    <source>
        <dbReference type="EMBL" id="PKY08566.1"/>
    </source>
</evidence>
<dbReference type="VEuPathDB" id="FungiDB:P168DRAFT_18964"/>
<dbReference type="Proteomes" id="UP000234254">
    <property type="component" value="Unassembled WGS sequence"/>
</dbReference>
<evidence type="ECO:0000256" key="1">
    <source>
        <dbReference type="SAM" id="Phobius"/>
    </source>
</evidence>
<dbReference type="AlphaFoldDB" id="A0A2I1DFB7"/>
<gene>
    <name evidence="2" type="ORF">P168DRAFT_18964</name>
</gene>
<dbReference type="GeneID" id="36540529"/>
<feature type="transmembrane region" description="Helical" evidence="1">
    <location>
        <begin position="75"/>
        <end position="98"/>
    </location>
</feature>
<comment type="caution">
    <text evidence="2">The sequence shown here is derived from an EMBL/GenBank/DDBJ whole genome shotgun (WGS) entry which is preliminary data.</text>
</comment>
<reference evidence="2" key="1">
    <citation type="submission" date="2016-12" db="EMBL/GenBank/DDBJ databases">
        <title>The genomes of Aspergillus section Nigri reveals drivers in fungal speciation.</title>
        <authorList>
            <consortium name="DOE Joint Genome Institute"/>
            <person name="Vesth T.C."/>
            <person name="Nybo J."/>
            <person name="Theobald S."/>
            <person name="Brandl J."/>
            <person name="Frisvad J.C."/>
            <person name="Nielsen K.F."/>
            <person name="Lyhne E.K."/>
            <person name="Kogle M.E."/>
            <person name="Kuo A."/>
            <person name="Riley R."/>
            <person name="Clum A."/>
            <person name="Nolan M."/>
            <person name="Lipzen A."/>
            <person name="Salamov A."/>
            <person name="Henrissat B."/>
            <person name="Wiebenga A."/>
            <person name="De vries R.P."/>
            <person name="Grigoriev I.V."/>
            <person name="Mortensen U.H."/>
            <person name="Andersen M.R."/>
            <person name="Baker S.E."/>
        </authorList>
    </citation>
    <scope>NUCLEOTIDE SEQUENCE</scope>
    <source>
        <strain evidence="2">IBT 28561</strain>
    </source>
</reference>